<keyword evidence="4" id="KW-1185">Reference proteome</keyword>
<dbReference type="InterPro" id="IPR037176">
    <property type="entry name" value="Osmotin/thaumatin-like_sf"/>
</dbReference>
<evidence type="ECO:0000259" key="2">
    <source>
        <dbReference type="PROSITE" id="PS52006"/>
    </source>
</evidence>
<name>A0A542SZX0_9ACTN</name>
<dbReference type="InterPro" id="IPR032477">
    <property type="entry name" value="Glyco_hydro_64"/>
</dbReference>
<accession>A0A542SZX0</accession>
<dbReference type="EMBL" id="VFNX01000003">
    <property type="protein sequence ID" value="TQK80153.1"/>
    <property type="molecule type" value="Genomic_DNA"/>
</dbReference>
<sequence length="400" mass="42636">MFSSDAHPPTRRGALASMAGALAGSALVSAAPRAFADSDGADPAAEAARGGLPLTVVNSSGTFANGQVHLYVVGSKGDRQVRLTRRGTLAPVKLSDNHAGGFADYSIPLAAHGATELRLPQMSGRIYVALGHKLKFKAVRGADGKIGLQQPAGWVESDPNFSVLHDFVEFTHDASGMHCNTTMVDMFSVPMMIGLNGAKNHSTGRLSAGGRVKVFNALRNHPDFKHLVIADRRVIAPSHGLDAGRFPQHYFDDYIDKVWHTYQNKNLVVRTNAGTFTGRVRNQQLTFSGPAQVSFAKPSTRDVLFCDGALAAPNDGITGPVAAVLGAAFNRSTLLSHSKQPTTRAATFYDTAVTNHYAKAIHAATSNGKAYGFAFDDVAGWASYIEDPSPQHMHLTLTPF</sequence>
<evidence type="ECO:0000256" key="1">
    <source>
        <dbReference type="SAM" id="SignalP"/>
    </source>
</evidence>
<dbReference type="PANTHER" id="PTHR38165">
    <property type="match status" value="1"/>
</dbReference>
<dbReference type="AlphaFoldDB" id="A0A542SZX0"/>
<gene>
    <name evidence="3" type="ORF">FB563_7323</name>
</gene>
<comment type="caution">
    <text evidence="3">The sequence shown here is derived from an EMBL/GenBank/DDBJ whole genome shotgun (WGS) entry which is preliminary data.</text>
</comment>
<dbReference type="Proteomes" id="UP000318103">
    <property type="component" value="Unassembled WGS sequence"/>
</dbReference>
<dbReference type="PROSITE" id="PS51318">
    <property type="entry name" value="TAT"/>
    <property type="match status" value="1"/>
</dbReference>
<dbReference type="InterPro" id="IPR006311">
    <property type="entry name" value="TAT_signal"/>
</dbReference>
<feature type="chain" id="PRO_5021901803" evidence="1">
    <location>
        <begin position="37"/>
        <end position="400"/>
    </location>
</feature>
<dbReference type="OrthoDB" id="5513218at2"/>
<protein>
    <submittedName>
        <fullName evidence="3">Beta-1,3-glucanase</fullName>
    </submittedName>
</protein>
<dbReference type="PROSITE" id="PS52006">
    <property type="entry name" value="GH64"/>
    <property type="match status" value="1"/>
</dbReference>
<dbReference type="InterPro" id="IPR037398">
    <property type="entry name" value="Glyco_hydro_64_fam"/>
</dbReference>
<keyword evidence="1" id="KW-0732">Signal</keyword>
<proteinExistence type="predicted"/>
<dbReference type="PANTHER" id="PTHR38165:SF1">
    <property type="entry name" value="GLUCANASE B"/>
    <property type="match status" value="1"/>
</dbReference>
<evidence type="ECO:0000313" key="4">
    <source>
        <dbReference type="Proteomes" id="UP000318103"/>
    </source>
</evidence>
<dbReference type="STRING" id="164348.BFF78_04285"/>
<organism evidence="3 4">
    <name type="scientific">Streptomyces puniciscabiei</name>
    <dbReference type="NCBI Taxonomy" id="164348"/>
    <lineage>
        <taxon>Bacteria</taxon>
        <taxon>Bacillati</taxon>
        <taxon>Actinomycetota</taxon>
        <taxon>Actinomycetes</taxon>
        <taxon>Kitasatosporales</taxon>
        <taxon>Streptomycetaceae</taxon>
        <taxon>Streptomyces</taxon>
    </lineage>
</organism>
<dbReference type="Gene3D" id="3.30.920.50">
    <property type="entry name" value="Beta-1,3-glucanase, C-terminal domain"/>
    <property type="match status" value="1"/>
</dbReference>
<feature type="signal peptide" evidence="1">
    <location>
        <begin position="1"/>
        <end position="36"/>
    </location>
</feature>
<reference evidence="3 4" key="1">
    <citation type="submission" date="2019-06" db="EMBL/GenBank/DDBJ databases">
        <title>Sequencing the genomes of 1000 actinobacteria strains.</title>
        <authorList>
            <person name="Klenk H.-P."/>
        </authorList>
    </citation>
    <scope>NUCLEOTIDE SEQUENCE [LARGE SCALE GENOMIC DNA]</scope>
    <source>
        <strain evidence="3 4">DSM 41929</strain>
    </source>
</reference>
<dbReference type="Pfam" id="PF16483">
    <property type="entry name" value="Glyco_hydro_64"/>
    <property type="match status" value="1"/>
</dbReference>
<dbReference type="InterPro" id="IPR042517">
    <property type="entry name" value="Glyco_hydro_64_N_2"/>
</dbReference>
<feature type="domain" description="GH64" evidence="2">
    <location>
        <begin position="49"/>
        <end position="399"/>
    </location>
</feature>
<dbReference type="RefSeq" id="WP_142219184.1">
    <property type="nucleotide sequence ID" value="NZ_JBPJFI010000001.1"/>
</dbReference>
<evidence type="ECO:0000313" key="3">
    <source>
        <dbReference type="EMBL" id="TQK80153.1"/>
    </source>
</evidence>
<dbReference type="Gene3D" id="2.60.110.10">
    <property type="entry name" value="Thaumatin"/>
    <property type="match status" value="1"/>
</dbReference>